<dbReference type="EMBL" id="CP014544">
    <property type="protein sequence ID" value="AMO69947.1"/>
    <property type="molecule type" value="Genomic_DNA"/>
</dbReference>
<dbReference type="KEGG" id="zal:AZF00_17290"/>
<evidence type="ECO:0000313" key="3">
    <source>
        <dbReference type="EMBL" id="AMO69947.1"/>
    </source>
</evidence>
<feature type="compositionally biased region" description="Low complexity" evidence="2">
    <location>
        <begin position="152"/>
        <end position="196"/>
    </location>
</feature>
<reference evidence="3 4" key="1">
    <citation type="submission" date="2015-12" db="EMBL/GenBank/DDBJ databases">
        <authorList>
            <person name="Shamseldin A."/>
            <person name="Moawad H."/>
            <person name="Abd El-Rahim W.M."/>
            <person name="Sadowsky M.J."/>
        </authorList>
    </citation>
    <scope>NUCLEOTIDE SEQUENCE [LARGE SCALE GENOMIC DNA]</scope>
    <source>
        <strain evidence="3 4">SM2</strain>
    </source>
</reference>
<evidence type="ECO:0000256" key="2">
    <source>
        <dbReference type="SAM" id="MobiDB-lite"/>
    </source>
</evidence>
<keyword evidence="1" id="KW-0175">Coiled coil</keyword>
<dbReference type="AlphaFoldDB" id="A0A127M9L9"/>
<protein>
    <submittedName>
        <fullName evidence="3">Uncharacterized protein</fullName>
    </submittedName>
</protein>
<feature type="region of interest" description="Disordered" evidence="2">
    <location>
        <begin position="144"/>
        <end position="268"/>
    </location>
</feature>
<dbReference type="Proteomes" id="UP000074119">
    <property type="component" value="Chromosome"/>
</dbReference>
<name>A0A127M9L9_9GAMM</name>
<feature type="coiled-coil region" evidence="1">
    <location>
        <begin position="41"/>
        <end position="75"/>
    </location>
</feature>
<gene>
    <name evidence="3" type="ORF">AZF00_17290</name>
</gene>
<evidence type="ECO:0000313" key="4">
    <source>
        <dbReference type="Proteomes" id="UP000074119"/>
    </source>
</evidence>
<proteinExistence type="predicted"/>
<sequence>MKIDVILTTYRVKLMASSNNNKGASTSSPIIALNQLQSELYELREKHIHALEIALAALEKEEDKQKAVLDKTRAQLKQCQDRLKDPKNAKPSAQGRLKASLASAQRNFDSDQATLAQLRGNIIEQRLALRKEKAVLKAMLETDRSLRKTSNKPAAKASPAKQVAAPVPKTPAPAKAKIAAAKPAAAPKAKPQAAAKPKPEEPKSPPTTAETGAMPAIKAELAKITLETAQDKTSVKLPKPKRRVRRMSDIPSHPDKAADRLASLFDDF</sequence>
<organism evidence="3 4">
    <name type="scientific">Zhongshania aliphaticivorans</name>
    <dbReference type="NCBI Taxonomy" id="1470434"/>
    <lineage>
        <taxon>Bacteria</taxon>
        <taxon>Pseudomonadati</taxon>
        <taxon>Pseudomonadota</taxon>
        <taxon>Gammaproteobacteria</taxon>
        <taxon>Cellvibrionales</taxon>
        <taxon>Spongiibacteraceae</taxon>
        <taxon>Zhongshania</taxon>
    </lineage>
</organism>
<evidence type="ECO:0000256" key="1">
    <source>
        <dbReference type="SAM" id="Coils"/>
    </source>
</evidence>
<feature type="compositionally biased region" description="Basic and acidic residues" evidence="2">
    <location>
        <begin position="246"/>
        <end position="259"/>
    </location>
</feature>
<accession>A0A127M9L9</accession>